<feature type="compositionally biased region" description="Pro residues" evidence="1">
    <location>
        <begin position="166"/>
        <end position="178"/>
    </location>
</feature>
<feature type="chain" id="PRO_5046712013" evidence="2">
    <location>
        <begin position="24"/>
        <end position="178"/>
    </location>
</feature>
<name>A0ABV5NNV5_9ACTN</name>
<comment type="caution">
    <text evidence="3">The sequence shown here is derived from an EMBL/GenBank/DDBJ whole genome shotgun (WGS) entry which is preliminary data.</text>
</comment>
<evidence type="ECO:0000256" key="1">
    <source>
        <dbReference type="SAM" id="MobiDB-lite"/>
    </source>
</evidence>
<evidence type="ECO:0000313" key="3">
    <source>
        <dbReference type="EMBL" id="MFB9471937.1"/>
    </source>
</evidence>
<gene>
    <name evidence="3" type="ORF">ACFFR3_20685</name>
</gene>
<sequence>MRTRLPAALLLLLSWFLPPAAHAQAVHAQAVQAQAVHAQAVQAQAVHAQAVQAQAVHAQAVQAQAVQAQAVHAQAAHAQAVQLLAAHAGVQAAVDAAPGRAEQDQAVLRQVPQLPPVVRVWSPFWAGGAVPGGVAPPQPEQGGSGGSWAVVVPRAACGAPAGCRPPATPPRAPPSTGH</sequence>
<dbReference type="RefSeq" id="WP_345386630.1">
    <property type="nucleotide sequence ID" value="NZ_BAAAXS010000001.1"/>
</dbReference>
<accession>A0ABV5NNV5</accession>
<dbReference type="Proteomes" id="UP001589568">
    <property type="component" value="Unassembled WGS sequence"/>
</dbReference>
<feature type="region of interest" description="Disordered" evidence="1">
    <location>
        <begin position="158"/>
        <end position="178"/>
    </location>
</feature>
<evidence type="ECO:0000256" key="2">
    <source>
        <dbReference type="SAM" id="SignalP"/>
    </source>
</evidence>
<keyword evidence="4" id="KW-1185">Reference proteome</keyword>
<protein>
    <submittedName>
        <fullName evidence="3">Uncharacterized protein</fullName>
    </submittedName>
</protein>
<keyword evidence="2" id="KW-0732">Signal</keyword>
<feature type="signal peptide" evidence="2">
    <location>
        <begin position="1"/>
        <end position="23"/>
    </location>
</feature>
<dbReference type="EMBL" id="JBHMCF010000019">
    <property type="protein sequence ID" value="MFB9471937.1"/>
    <property type="molecule type" value="Genomic_DNA"/>
</dbReference>
<proteinExistence type="predicted"/>
<organism evidence="3 4">
    <name type="scientific">Nonomuraea salmonea</name>
    <dbReference type="NCBI Taxonomy" id="46181"/>
    <lineage>
        <taxon>Bacteria</taxon>
        <taxon>Bacillati</taxon>
        <taxon>Actinomycetota</taxon>
        <taxon>Actinomycetes</taxon>
        <taxon>Streptosporangiales</taxon>
        <taxon>Streptosporangiaceae</taxon>
        <taxon>Nonomuraea</taxon>
    </lineage>
</organism>
<reference evidence="3 4" key="1">
    <citation type="submission" date="2024-09" db="EMBL/GenBank/DDBJ databases">
        <authorList>
            <person name="Sun Q."/>
            <person name="Mori K."/>
        </authorList>
    </citation>
    <scope>NUCLEOTIDE SEQUENCE [LARGE SCALE GENOMIC DNA]</scope>
    <source>
        <strain evidence="3 4">JCM 3324</strain>
    </source>
</reference>
<evidence type="ECO:0000313" key="4">
    <source>
        <dbReference type="Proteomes" id="UP001589568"/>
    </source>
</evidence>